<sequence length="112" mass="12845">MRILPTGQTPRTPTFPAPSAQRASTYRVPIHVTSKNMMMVVVDDRIVQQVAVIEELRPGRHDQHQQDRQQGGGQYDRVRHRPLHHVRNKIAMRVLGLVHPESRIRTGSRESS</sequence>
<dbReference type="EMBL" id="KQ094632">
    <property type="protein sequence ID" value="KMS94284.1"/>
    <property type="molecule type" value="Genomic_DNA"/>
</dbReference>
<dbReference type="Gramene" id="KMS94284">
    <property type="protein sequence ID" value="KMS94284"/>
    <property type="gene ID" value="BVRB_022960"/>
</dbReference>
<organism evidence="2 3">
    <name type="scientific">Beta vulgaris subsp. vulgaris</name>
    <name type="common">Beet</name>
    <dbReference type="NCBI Taxonomy" id="3555"/>
    <lineage>
        <taxon>Eukaryota</taxon>
        <taxon>Viridiplantae</taxon>
        <taxon>Streptophyta</taxon>
        <taxon>Embryophyta</taxon>
        <taxon>Tracheophyta</taxon>
        <taxon>Spermatophyta</taxon>
        <taxon>Magnoliopsida</taxon>
        <taxon>eudicotyledons</taxon>
        <taxon>Gunneridae</taxon>
        <taxon>Pentapetalae</taxon>
        <taxon>Caryophyllales</taxon>
        <taxon>Chenopodiaceae</taxon>
        <taxon>Betoideae</taxon>
        <taxon>Beta</taxon>
    </lineage>
</organism>
<feature type="compositionally biased region" description="Polar residues" evidence="1">
    <location>
        <begin position="1"/>
        <end position="12"/>
    </location>
</feature>
<evidence type="ECO:0000313" key="3">
    <source>
        <dbReference type="Proteomes" id="UP000035740"/>
    </source>
</evidence>
<gene>
    <name evidence="2" type="ORF">BVRB_022960</name>
</gene>
<feature type="region of interest" description="Disordered" evidence="1">
    <location>
        <begin position="57"/>
        <end position="86"/>
    </location>
</feature>
<accession>A0A0J8AZU0</accession>
<protein>
    <submittedName>
        <fullName evidence="2">Uncharacterized protein</fullName>
    </submittedName>
</protein>
<reference evidence="2 3" key="1">
    <citation type="journal article" date="2014" name="Nature">
        <title>The genome of the recently domesticated crop plant sugar beet (Beta vulgaris).</title>
        <authorList>
            <person name="Dohm J.C."/>
            <person name="Minoche A.E."/>
            <person name="Holtgrawe D."/>
            <person name="Capella-Gutierrez S."/>
            <person name="Zakrzewski F."/>
            <person name="Tafer H."/>
            <person name="Rupp O."/>
            <person name="Sorensen T.R."/>
            <person name="Stracke R."/>
            <person name="Reinhardt R."/>
            <person name="Goesmann A."/>
            <person name="Kraft T."/>
            <person name="Schulz B."/>
            <person name="Stadler P.F."/>
            <person name="Schmidt T."/>
            <person name="Gabaldon T."/>
            <person name="Lehrach H."/>
            <person name="Weisshaar B."/>
            <person name="Himmelbauer H."/>
        </authorList>
    </citation>
    <scope>NUCLEOTIDE SEQUENCE [LARGE SCALE GENOMIC DNA]</scope>
    <source>
        <tissue evidence="2">Taproot</tissue>
    </source>
</reference>
<feature type="compositionally biased region" description="Basic and acidic residues" evidence="1">
    <location>
        <begin position="57"/>
        <end position="67"/>
    </location>
</feature>
<dbReference type="Proteomes" id="UP000035740">
    <property type="component" value="Unassembled WGS sequence"/>
</dbReference>
<evidence type="ECO:0000313" key="2">
    <source>
        <dbReference type="EMBL" id="KMS94284.1"/>
    </source>
</evidence>
<name>A0A0J8AZU0_BETVV</name>
<feature type="region of interest" description="Disordered" evidence="1">
    <location>
        <begin position="1"/>
        <end position="23"/>
    </location>
</feature>
<dbReference type="AlphaFoldDB" id="A0A0J8AZU0"/>
<evidence type="ECO:0000256" key="1">
    <source>
        <dbReference type="SAM" id="MobiDB-lite"/>
    </source>
</evidence>
<keyword evidence="3" id="KW-1185">Reference proteome</keyword>
<proteinExistence type="predicted"/>